<protein>
    <submittedName>
        <fullName evidence="6">GntR family transcriptional regulator</fullName>
    </submittedName>
</protein>
<keyword evidence="2" id="KW-0238">DNA-binding</keyword>
<sequence>MPKVDILNVSYQKVALELATQIVEGKYHVGERVKSRSTIATSFHVSPETARKAINILADLGIMEVKQGSGAVVISKEKAEDYVRQFEATTTLKRLEKELQASLKRQQEELVRTKELALAISNQATLVHKEYPFQPFEMLVTKSDKIGQSLNELNVWHQTGATIIAIMRADQLILSPGPYASIQENDVLYFVGNGESQDRMRLLFSI</sequence>
<dbReference type="Proteomes" id="UP000215185">
    <property type="component" value="Chromosome 1"/>
</dbReference>
<dbReference type="SUPFAM" id="SSF46785">
    <property type="entry name" value="Winged helix' DNA-binding domain"/>
    <property type="match status" value="1"/>
</dbReference>
<dbReference type="SUPFAM" id="SSF116726">
    <property type="entry name" value="TrkA C-terminal domain-like"/>
    <property type="match status" value="1"/>
</dbReference>
<evidence type="ECO:0000259" key="4">
    <source>
        <dbReference type="PROSITE" id="PS50949"/>
    </source>
</evidence>
<evidence type="ECO:0000313" key="7">
    <source>
        <dbReference type="Proteomes" id="UP000215185"/>
    </source>
</evidence>
<keyword evidence="7" id="KW-1185">Reference proteome</keyword>
<dbReference type="CDD" id="cd07377">
    <property type="entry name" value="WHTH_GntR"/>
    <property type="match status" value="1"/>
</dbReference>
<dbReference type="eggNOG" id="COG0490">
    <property type="taxonomic scope" value="Bacteria"/>
</dbReference>
<dbReference type="InterPro" id="IPR036388">
    <property type="entry name" value="WH-like_DNA-bd_sf"/>
</dbReference>
<dbReference type="AlphaFoldDB" id="A0A239SRR0"/>
<dbReference type="InterPro" id="IPR000524">
    <property type="entry name" value="Tscrpt_reg_HTH_GntR"/>
</dbReference>
<reference evidence="6 7" key="1">
    <citation type="submission" date="2017-06" db="EMBL/GenBank/DDBJ databases">
        <authorList>
            <consortium name="Pathogen Informatics"/>
        </authorList>
    </citation>
    <scope>NUCLEOTIDE SEQUENCE [LARGE SCALE GENOMIC DNA]</scope>
    <source>
        <strain evidence="6 7">NCTC13788</strain>
    </source>
</reference>
<dbReference type="InterPro" id="IPR036721">
    <property type="entry name" value="RCK_C_sf"/>
</dbReference>
<dbReference type="Gene3D" id="1.10.10.10">
    <property type="entry name" value="Winged helix-like DNA-binding domain superfamily/Winged helix DNA-binding domain"/>
    <property type="match status" value="1"/>
</dbReference>
<evidence type="ECO:0000256" key="2">
    <source>
        <dbReference type="ARBA" id="ARBA00023125"/>
    </source>
</evidence>
<dbReference type="EMBL" id="LT906439">
    <property type="protein sequence ID" value="SNU87414.1"/>
    <property type="molecule type" value="Genomic_DNA"/>
</dbReference>
<dbReference type="Gene3D" id="3.30.70.1450">
    <property type="entry name" value="Regulator of K+ conductance, C-terminal domain"/>
    <property type="match status" value="1"/>
</dbReference>
<dbReference type="GO" id="GO:0003677">
    <property type="term" value="F:DNA binding"/>
    <property type="evidence" value="ECO:0007669"/>
    <property type="project" value="UniProtKB-KW"/>
</dbReference>
<dbReference type="GO" id="GO:0008324">
    <property type="term" value="F:monoatomic cation transmembrane transporter activity"/>
    <property type="evidence" value="ECO:0007669"/>
    <property type="project" value="InterPro"/>
</dbReference>
<keyword evidence="3" id="KW-0804">Transcription</keyword>
<organism evidence="6 7">
    <name type="scientific">Streptococcus merionis</name>
    <dbReference type="NCBI Taxonomy" id="400065"/>
    <lineage>
        <taxon>Bacteria</taxon>
        <taxon>Bacillati</taxon>
        <taxon>Bacillota</taxon>
        <taxon>Bacilli</taxon>
        <taxon>Lactobacillales</taxon>
        <taxon>Streptococcaceae</taxon>
        <taxon>Streptococcus</taxon>
    </lineage>
</organism>
<dbReference type="GO" id="GO:0003700">
    <property type="term" value="F:DNA-binding transcription factor activity"/>
    <property type="evidence" value="ECO:0007669"/>
    <property type="project" value="InterPro"/>
</dbReference>
<dbReference type="Pfam" id="PF02080">
    <property type="entry name" value="TrkA_C"/>
    <property type="match status" value="1"/>
</dbReference>
<proteinExistence type="predicted"/>
<evidence type="ECO:0000313" key="6">
    <source>
        <dbReference type="EMBL" id="SNU87414.1"/>
    </source>
</evidence>
<dbReference type="PROSITE" id="PS51202">
    <property type="entry name" value="RCK_C"/>
    <property type="match status" value="1"/>
</dbReference>
<evidence type="ECO:0000256" key="3">
    <source>
        <dbReference type="ARBA" id="ARBA00023163"/>
    </source>
</evidence>
<feature type="domain" description="HTH gntR-type" evidence="4">
    <location>
        <begin position="8"/>
        <end position="76"/>
    </location>
</feature>
<accession>A0A239SRR0</accession>
<gene>
    <name evidence="6" type="ORF">SAMEA4412692_00642</name>
</gene>
<name>A0A239SRR0_9STRE</name>
<dbReference type="STRING" id="1123308.GCA_000380085_02084"/>
<evidence type="ECO:0000256" key="1">
    <source>
        <dbReference type="ARBA" id="ARBA00023015"/>
    </source>
</evidence>
<dbReference type="Pfam" id="PF00392">
    <property type="entry name" value="GntR"/>
    <property type="match status" value="1"/>
</dbReference>
<feature type="domain" description="RCK C-terminal" evidence="5">
    <location>
        <begin position="121"/>
        <end position="206"/>
    </location>
</feature>
<dbReference type="eggNOG" id="COG2188">
    <property type="taxonomic scope" value="Bacteria"/>
</dbReference>
<keyword evidence="1" id="KW-0805">Transcription regulation</keyword>
<dbReference type="InterPro" id="IPR006037">
    <property type="entry name" value="RCK_C"/>
</dbReference>
<dbReference type="PROSITE" id="PS50949">
    <property type="entry name" value="HTH_GNTR"/>
    <property type="match status" value="1"/>
</dbReference>
<evidence type="ECO:0000259" key="5">
    <source>
        <dbReference type="PROSITE" id="PS51202"/>
    </source>
</evidence>
<dbReference type="SMART" id="SM00345">
    <property type="entry name" value="HTH_GNTR"/>
    <property type="match status" value="1"/>
</dbReference>
<dbReference type="KEGG" id="smen:SAMEA4412692_0642"/>
<dbReference type="RefSeq" id="WP_018374629.1">
    <property type="nucleotide sequence ID" value="NZ_LT906439.1"/>
</dbReference>
<dbReference type="GO" id="GO:0006813">
    <property type="term" value="P:potassium ion transport"/>
    <property type="evidence" value="ECO:0007669"/>
    <property type="project" value="InterPro"/>
</dbReference>
<dbReference type="InterPro" id="IPR036390">
    <property type="entry name" value="WH_DNA-bd_sf"/>
</dbReference>
<dbReference type="OrthoDB" id="226679at2"/>